<gene>
    <name evidence="2" type="ORF">HPB52_001978</name>
</gene>
<evidence type="ECO:0000313" key="2">
    <source>
        <dbReference type="EMBL" id="KAH7934906.1"/>
    </source>
</evidence>
<keyword evidence="1" id="KW-0472">Membrane</keyword>
<keyword evidence="1" id="KW-0812">Transmembrane</keyword>
<dbReference type="AlphaFoldDB" id="A0A9D4SMR5"/>
<organism evidence="2 3">
    <name type="scientific">Rhipicephalus sanguineus</name>
    <name type="common">Brown dog tick</name>
    <name type="synonym">Ixodes sanguineus</name>
    <dbReference type="NCBI Taxonomy" id="34632"/>
    <lineage>
        <taxon>Eukaryota</taxon>
        <taxon>Metazoa</taxon>
        <taxon>Ecdysozoa</taxon>
        <taxon>Arthropoda</taxon>
        <taxon>Chelicerata</taxon>
        <taxon>Arachnida</taxon>
        <taxon>Acari</taxon>
        <taxon>Parasitiformes</taxon>
        <taxon>Ixodida</taxon>
        <taxon>Ixodoidea</taxon>
        <taxon>Ixodidae</taxon>
        <taxon>Rhipicephalinae</taxon>
        <taxon>Rhipicephalus</taxon>
        <taxon>Rhipicephalus</taxon>
    </lineage>
</organism>
<reference evidence="2" key="2">
    <citation type="submission" date="2021-09" db="EMBL/GenBank/DDBJ databases">
        <authorList>
            <person name="Jia N."/>
            <person name="Wang J."/>
            <person name="Shi W."/>
            <person name="Du L."/>
            <person name="Sun Y."/>
            <person name="Zhan W."/>
            <person name="Jiang J."/>
            <person name="Wang Q."/>
            <person name="Zhang B."/>
            <person name="Ji P."/>
            <person name="Sakyi L.B."/>
            <person name="Cui X."/>
            <person name="Yuan T."/>
            <person name="Jiang B."/>
            <person name="Yang W."/>
            <person name="Lam T.T.-Y."/>
            <person name="Chang Q."/>
            <person name="Ding S."/>
            <person name="Wang X."/>
            <person name="Zhu J."/>
            <person name="Ruan X."/>
            <person name="Zhao L."/>
            <person name="Wei J."/>
            <person name="Que T."/>
            <person name="Du C."/>
            <person name="Cheng J."/>
            <person name="Dai P."/>
            <person name="Han X."/>
            <person name="Huang E."/>
            <person name="Gao Y."/>
            <person name="Liu J."/>
            <person name="Shao H."/>
            <person name="Ye R."/>
            <person name="Li L."/>
            <person name="Wei W."/>
            <person name="Wang X."/>
            <person name="Wang C."/>
            <person name="Huo Q."/>
            <person name="Li W."/>
            <person name="Guo W."/>
            <person name="Chen H."/>
            <person name="Chen S."/>
            <person name="Zhou L."/>
            <person name="Zhou L."/>
            <person name="Ni X."/>
            <person name="Tian J."/>
            <person name="Zhou Y."/>
            <person name="Sheng Y."/>
            <person name="Liu T."/>
            <person name="Pan Y."/>
            <person name="Xia L."/>
            <person name="Li J."/>
            <person name="Zhao F."/>
            <person name="Cao W."/>
        </authorList>
    </citation>
    <scope>NUCLEOTIDE SEQUENCE</scope>
    <source>
        <strain evidence="2">Rsan-2018</strain>
        <tissue evidence="2">Larvae</tissue>
    </source>
</reference>
<proteinExistence type="predicted"/>
<feature type="transmembrane region" description="Helical" evidence="1">
    <location>
        <begin position="12"/>
        <end position="30"/>
    </location>
</feature>
<keyword evidence="1" id="KW-1133">Transmembrane helix</keyword>
<keyword evidence="3" id="KW-1185">Reference proteome</keyword>
<name>A0A9D4SMR5_RHISA</name>
<sequence>MRPEVGDCPFFRYWITVCCCFSAVVVVSVADPGSHAGEENARYATLTLLPLHGFTDVEQNGARSLHDLTTLSTYYK</sequence>
<dbReference type="Proteomes" id="UP000821837">
    <property type="component" value="Unassembled WGS sequence"/>
</dbReference>
<accession>A0A9D4SMR5</accession>
<dbReference type="EMBL" id="JABSTV010001255">
    <property type="protein sequence ID" value="KAH7934906.1"/>
    <property type="molecule type" value="Genomic_DNA"/>
</dbReference>
<reference evidence="2" key="1">
    <citation type="journal article" date="2020" name="Cell">
        <title>Large-Scale Comparative Analyses of Tick Genomes Elucidate Their Genetic Diversity and Vector Capacities.</title>
        <authorList>
            <consortium name="Tick Genome and Microbiome Consortium (TIGMIC)"/>
            <person name="Jia N."/>
            <person name="Wang J."/>
            <person name="Shi W."/>
            <person name="Du L."/>
            <person name="Sun Y."/>
            <person name="Zhan W."/>
            <person name="Jiang J.F."/>
            <person name="Wang Q."/>
            <person name="Zhang B."/>
            <person name="Ji P."/>
            <person name="Bell-Sakyi L."/>
            <person name="Cui X.M."/>
            <person name="Yuan T.T."/>
            <person name="Jiang B.G."/>
            <person name="Yang W.F."/>
            <person name="Lam T.T."/>
            <person name="Chang Q.C."/>
            <person name="Ding S.J."/>
            <person name="Wang X.J."/>
            <person name="Zhu J.G."/>
            <person name="Ruan X.D."/>
            <person name="Zhao L."/>
            <person name="Wei J.T."/>
            <person name="Ye R.Z."/>
            <person name="Que T.C."/>
            <person name="Du C.H."/>
            <person name="Zhou Y.H."/>
            <person name="Cheng J.X."/>
            <person name="Dai P.F."/>
            <person name="Guo W.B."/>
            <person name="Han X.H."/>
            <person name="Huang E.J."/>
            <person name="Li L.F."/>
            <person name="Wei W."/>
            <person name="Gao Y.C."/>
            <person name="Liu J.Z."/>
            <person name="Shao H.Z."/>
            <person name="Wang X."/>
            <person name="Wang C.C."/>
            <person name="Yang T.C."/>
            <person name="Huo Q.B."/>
            <person name="Li W."/>
            <person name="Chen H.Y."/>
            <person name="Chen S.E."/>
            <person name="Zhou L.G."/>
            <person name="Ni X.B."/>
            <person name="Tian J.H."/>
            <person name="Sheng Y."/>
            <person name="Liu T."/>
            <person name="Pan Y.S."/>
            <person name="Xia L.Y."/>
            <person name="Li J."/>
            <person name="Zhao F."/>
            <person name="Cao W.C."/>
        </authorList>
    </citation>
    <scope>NUCLEOTIDE SEQUENCE</scope>
    <source>
        <strain evidence="2">Rsan-2018</strain>
    </source>
</reference>
<protein>
    <submittedName>
        <fullName evidence="2">Uncharacterized protein</fullName>
    </submittedName>
</protein>
<evidence type="ECO:0000256" key="1">
    <source>
        <dbReference type="SAM" id="Phobius"/>
    </source>
</evidence>
<comment type="caution">
    <text evidence="2">The sequence shown here is derived from an EMBL/GenBank/DDBJ whole genome shotgun (WGS) entry which is preliminary data.</text>
</comment>
<evidence type="ECO:0000313" key="3">
    <source>
        <dbReference type="Proteomes" id="UP000821837"/>
    </source>
</evidence>